<dbReference type="InterPro" id="IPR000719">
    <property type="entry name" value="Prot_kinase_dom"/>
</dbReference>
<dbReference type="Gene3D" id="1.10.510.10">
    <property type="entry name" value="Transferase(Phosphotransferase) domain 1"/>
    <property type="match status" value="1"/>
</dbReference>
<proteinExistence type="predicted"/>
<keyword evidence="5" id="KW-1185">Reference proteome</keyword>
<dbReference type="SUPFAM" id="SSF56112">
    <property type="entry name" value="Protein kinase-like (PK-like)"/>
    <property type="match status" value="1"/>
</dbReference>
<dbReference type="InterPro" id="IPR001245">
    <property type="entry name" value="Ser-Thr/Tyr_kinase_cat_dom"/>
</dbReference>
<keyword evidence="2" id="KW-1133">Transmembrane helix</keyword>
<dbReference type="InterPro" id="IPR011009">
    <property type="entry name" value="Kinase-like_dom_sf"/>
</dbReference>
<evidence type="ECO:0000259" key="3">
    <source>
        <dbReference type="PROSITE" id="PS50011"/>
    </source>
</evidence>
<evidence type="ECO:0000313" key="4">
    <source>
        <dbReference type="EMBL" id="KAK2952640.1"/>
    </source>
</evidence>
<protein>
    <recommendedName>
        <fullName evidence="3">Protein kinase domain-containing protein</fullName>
    </recommendedName>
</protein>
<keyword evidence="2" id="KW-0812">Transmembrane</keyword>
<keyword evidence="2" id="KW-0472">Membrane</keyword>
<sequence>MKGKTPLILQEYEVTVKEDLAGTETTLKMLFQDGTGTLVSESEDKLKIDTDYTIISIVGVVPSSPSSRMTNEIEIPVAEWAFNLAATPDFLKFTTKQETTITTPETPTFSTLQGATARLVESDPQSAFVILHFDKEVRGSYEFIVLEEGKPVTLTINDEISSEYVGTKEFKVIGDGKLLTHDTTYTIESLSPTPNADSPTDVRMDKIITFHIPKSSYVPPEGDDKKSMSPQMKAMLSWLIPLVACLLIALLIVIVTIVLRRRRQQKTAEPAQKEMEAQDQVEFEEKMDVLADDQTRDVLHSERSHSAFDSSSALPTDMNRSRDGLELQTKKEWVEVMACSGGFEVSLVEDYTTLYSVLHKEKRDIAKRAVGMQLVNGMKAVLANRQASDVVTRLSSHWILVDSAGNLQLKLQMSSTEVELEAARMNQQHAASEGNRTLQNRPKDLEQAGMDGLRWRAPEVVAGGGSAVDGQKASVFSLGLVLWEVETGLVPFGELDAVNAQRQSATGIGPKMESLQNESFISLILQCVSANPEQRPSLSEIGEFLSSHPEESHNLTHNEMKDQTQ</sequence>
<dbReference type="Pfam" id="PF07714">
    <property type="entry name" value="PK_Tyr_Ser-Thr"/>
    <property type="match status" value="1"/>
</dbReference>
<comment type="caution">
    <text evidence="4">The sequence shown here is derived from an EMBL/GenBank/DDBJ whole genome shotgun (WGS) entry which is preliminary data.</text>
</comment>
<dbReference type="Proteomes" id="UP001281761">
    <property type="component" value="Unassembled WGS sequence"/>
</dbReference>
<dbReference type="EMBL" id="JARBJD010000101">
    <property type="protein sequence ID" value="KAK2952640.1"/>
    <property type="molecule type" value="Genomic_DNA"/>
</dbReference>
<accession>A0ABQ9XMC5</accession>
<feature type="domain" description="Protein kinase" evidence="3">
    <location>
        <begin position="167"/>
        <end position="551"/>
    </location>
</feature>
<dbReference type="PANTHER" id="PTHR23257">
    <property type="entry name" value="SERINE-THREONINE PROTEIN KINASE"/>
    <property type="match status" value="1"/>
</dbReference>
<feature type="transmembrane region" description="Helical" evidence="2">
    <location>
        <begin position="235"/>
        <end position="259"/>
    </location>
</feature>
<evidence type="ECO:0000313" key="5">
    <source>
        <dbReference type="Proteomes" id="UP001281761"/>
    </source>
</evidence>
<name>A0ABQ9XMC5_9EUKA</name>
<feature type="compositionally biased region" description="Basic and acidic residues" evidence="1">
    <location>
        <begin position="548"/>
        <end position="565"/>
    </location>
</feature>
<evidence type="ECO:0000256" key="2">
    <source>
        <dbReference type="SAM" id="Phobius"/>
    </source>
</evidence>
<evidence type="ECO:0000256" key="1">
    <source>
        <dbReference type="SAM" id="MobiDB-lite"/>
    </source>
</evidence>
<dbReference type="InterPro" id="IPR050167">
    <property type="entry name" value="Ser_Thr_protein_kinase"/>
</dbReference>
<dbReference type="PROSITE" id="PS50011">
    <property type="entry name" value="PROTEIN_KINASE_DOM"/>
    <property type="match status" value="1"/>
</dbReference>
<reference evidence="4 5" key="1">
    <citation type="journal article" date="2022" name="bioRxiv">
        <title>Genomics of Preaxostyla Flagellates Illuminates Evolutionary Transitions and the Path Towards Mitochondrial Loss.</title>
        <authorList>
            <person name="Novak L.V.F."/>
            <person name="Treitli S.C."/>
            <person name="Pyrih J."/>
            <person name="Halakuc P."/>
            <person name="Pipaliya S.V."/>
            <person name="Vacek V."/>
            <person name="Brzon O."/>
            <person name="Soukal P."/>
            <person name="Eme L."/>
            <person name="Dacks J.B."/>
            <person name="Karnkowska A."/>
            <person name="Elias M."/>
            <person name="Hampl V."/>
        </authorList>
    </citation>
    <scope>NUCLEOTIDE SEQUENCE [LARGE SCALE GENOMIC DNA]</scope>
    <source>
        <strain evidence="4">NAU3</strain>
        <tissue evidence="4">Gut</tissue>
    </source>
</reference>
<gene>
    <name evidence="4" type="ORF">BLNAU_12468</name>
</gene>
<feature type="region of interest" description="Disordered" evidence="1">
    <location>
        <begin position="545"/>
        <end position="565"/>
    </location>
</feature>
<organism evidence="4 5">
    <name type="scientific">Blattamonas nauphoetae</name>
    <dbReference type="NCBI Taxonomy" id="2049346"/>
    <lineage>
        <taxon>Eukaryota</taxon>
        <taxon>Metamonada</taxon>
        <taxon>Preaxostyla</taxon>
        <taxon>Oxymonadida</taxon>
        <taxon>Blattamonas</taxon>
    </lineage>
</organism>